<feature type="transmembrane region" description="Helical" evidence="1">
    <location>
        <begin position="83"/>
        <end position="103"/>
    </location>
</feature>
<keyword evidence="1" id="KW-0812">Transmembrane</keyword>
<keyword evidence="1" id="KW-0472">Membrane</keyword>
<feature type="transmembrane region" description="Helical" evidence="1">
    <location>
        <begin position="60"/>
        <end position="76"/>
    </location>
</feature>
<evidence type="ECO:0000256" key="1">
    <source>
        <dbReference type="SAM" id="Phobius"/>
    </source>
</evidence>
<dbReference type="AlphaFoldDB" id="A0A2N0TKT3"/>
<comment type="caution">
    <text evidence="2">The sequence shown here is derived from an EMBL/GenBank/DDBJ whole genome shotgun (WGS) entry which is preliminary data.</text>
</comment>
<dbReference type="EMBL" id="PJEG01000006">
    <property type="protein sequence ID" value="PKD15370.1"/>
    <property type="molecule type" value="Genomic_DNA"/>
</dbReference>
<feature type="transmembrane region" description="Helical" evidence="1">
    <location>
        <begin position="143"/>
        <end position="164"/>
    </location>
</feature>
<feature type="transmembrane region" description="Helical" evidence="1">
    <location>
        <begin position="233"/>
        <end position="264"/>
    </location>
</feature>
<dbReference type="RefSeq" id="WP_101027443.1">
    <property type="nucleotide sequence ID" value="NZ_PJEG01000006.1"/>
</dbReference>
<sequence length="466" mass="51764">MTDSNIAGIAEADFGKAGVSFDNDRPILVDSSDFLFYAALAMLPIDGTVAGPYMPFWTPLSPWLFMAYAVANWRLLPQVWHRFRAFFLFPVLLIALSAVDWYLVAFHRLPALVSLAGVAGALACLCALDMALRIKRLSWRRMLDLLILVYWFAFAVGVVQRLSIMFDWTSVKNFFIHLMSRQYISSTSHWGGGRPQFLFAEPSYIGMHLFGVLLPLIWLVRGRDHKRANQLRVLIMVFAAGSVLMGAGVRIILDSIIALVFVIIEMNSWHTWRGRLVAFGELVVTVGLGACSVAVNHRLSSIAELGFDGDGSFYARLWQSLGPGAGALKHPKQLLLGYGAGNLSDATHQGADAAVRSLERLGLNASAPKGWYAQVTPANMFTMSAYTSFFVEFGLIASVILVVLVLWWISHNHAWNKTTVCWLLLTIYLYVQFEGYAFYALPLLLWAVAAVPRLKSKNGPFAVWCG</sequence>
<dbReference type="Proteomes" id="UP000232928">
    <property type="component" value="Unassembled WGS sequence"/>
</dbReference>
<feature type="transmembrane region" description="Helical" evidence="1">
    <location>
        <begin position="389"/>
        <end position="409"/>
    </location>
</feature>
<name>A0A2N0TKT3_BIFLN</name>
<reference evidence="2 3" key="1">
    <citation type="submission" date="2017-12" db="EMBL/GenBank/DDBJ databases">
        <title>Bifidobacterium longum APC/DPC strains.</title>
        <authorList>
            <person name="Arboleya S."/>
        </authorList>
    </citation>
    <scope>NUCLEOTIDE SEQUENCE [LARGE SCALE GENOMIC DNA]</scope>
    <source>
        <strain evidence="2 3">APC1461</strain>
    </source>
</reference>
<proteinExistence type="predicted"/>
<protein>
    <submittedName>
        <fullName evidence="2">Uncharacterized protein</fullName>
    </submittedName>
</protein>
<gene>
    <name evidence="2" type="ORF">APC1461_0404</name>
</gene>
<organism evidence="2 3">
    <name type="scientific">Bifidobacterium longum</name>
    <dbReference type="NCBI Taxonomy" id="216816"/>
    <lineage>
        <taxon>Bacteria</taxon>
        <taxon>Bacillati</taxon>
        <taxon>Actinomycetota</taxon>
        <taxon>Actinomycetes</taxon>
        <taxon>Bifidobacteriales</taxon>
        <taxon>Bifidobacteriaceae</taxon>
        <taxon>Bifidobacterium</taxon>
    </lineage>
</organism>
<evidence type="ECO:0000313" key="3">
    <source>
        <dbReference type="Proteomes" id="UP000232928"/>
    </source>
</evidence>
<keyword evidence="1" id="KW-1133">Transmembrane helix</keyword>
<feature type="transmembrane region" description="Helical" evidence="1">
    <location>
        <begin position="204"/>
        <end position="221"/>
    </location>
</feature>
<feature type="transmembrane region" description="Helical" evidence="1">
    <location>
        <begin position="429"/>
        <end position="451"/>
    </location>
</feature>
<accession>A0A2N0TKT3</accession>
<feature type="transmembrane region" description="Helical" evidence="1">
    <location>
        <begin position="276"/>
        <end position="295"/>
    </location>
</feature>
<feature type="transmembrane region" description="Helical" evidence="1">
    <location>
        <begin position="109"/>
        <end position="131"/>
    </location>
</feature>
<evidence type="ECO:0000313" key="2">
    <source>
        <dbReference type="EMBL" id="PKD15370.1"/>
    </source>
</evidence>